<comment type="subcellular location">
    <subcellularLocation>
        <location evidence="1">Cell membrane</location>
        <topology evidence="1">Multi-pass membrane protein</topology>
    </subcellularLocation>
</comment>
<keyword evidence="9" id="KW-0808">Transferase</keyword>
<feature type="transmembrane region" description="Helical" evidence="7">
    <location>
        <begin position="74"/>
        <end position="91"/>
    </location>
</feature>
<feature type="transmembrane region" description="Helical" evidence="7">
    <location>
        <begin position="111"/>
        <end position="129"/>
    </location>
</feature>
<feature type="transmembrane region" description="Helical" evidence="7">
    <location>
        <begin position="290"/>
        <end position="307"/>
    </location>
</feature>
<evidence type="ECO:0000256" key="2">
    <source>
        <dbReference type="ARBA" id="ARBA00007400"/>
    </source>
</evidence>
<keyword evidence="5 7" id="KW-1133">Transmembrane helix</keyword>
<proteinExistence type="inferred from homology"/>
<name>A0ABV7YUJ5_9BACT</name>
<feature type="transmembrane region" description="Helical" evidence="7">
    <location>
        <begin position="259"/>
        <end position="278"/>
    </location>
</feature>
<evidence type="ECO:0000313" key="10">
    <source>
        <dbReference type="Proteomes" id="UP001595616"/>
    </source>
</evidence>
<protein>
    <submittedName>
        <fullName evidence="9">Acyltransferase family protein</fullName>
    </submittedName>
</protein>
<dbReference type="EMBL" id="JBHRYQ010000001">
    <property type="protein sequence ID" value="MFC3810635.1"/>
    <property type="molecule type" value="Genomic_DNA"/>
</dbReference>
<feature type="transmembrane region" description="Helical" evidence="7">
    <location>
        <begin position="34"/>
        <end position="54"/>
    </location>
</feature>
<dbReference type="Pfam" id="PF01757">
    <property type="entry name" value="Acyl_transf_3"/>
    <property type="match status" value="1"/>
</dbReference>
<comment type="similarity">
    <text evidence="2">Belongs to the acyltransferase 3 family.</text>
</comment>
<accession>A0ABV7YUJ5</accession>
<keyword evidence="3" id="KW-1003">Cell membrane</keyword>
<evidence type="ECO:0000256" key="5">
    <source>
        <dbReference type="ARBA" id="ARBA00022989"/>
    </source>
</evidence>
<evidence type="ECO:0000256" key="4">
    <source>
        <dbReference type="ARBA" id="ARBA00022692"/>
    </source>
</evidence>
<keyword evidence="9" id="KW-0012">Acyltransferase</keyword>
<feature type="transmembrane region" description="Helical" evidence="7">
    <location>
        <begin position="167"/>
        <end position="184"/>
    </location>
</feature>
<dbReference type="GO" id="GO:0016746">
    <property type="term" value="F:acyltransferase activity"/>
    <property type="evidence" value="ECO:0007669"/>
    <property type="project" value="UniProtKB-KW"/>
</dbReference>
<feature type="domain" description="Acyltransferase 3" evidence="8">
    <location>
        <begin position="5"/>
        <end position="307"/>
    </location>
</feature>
<reference evidence="10" key="1">
    <citation type="journal article" date="2019" name="Int. J. Syst. Evol. Microbiol.">
        <title>The Global Catalogue of Microorganisms (GCM) 10K type strain sequencing project: providing services to taxonomists for standard genome sequencing and annotation.</title>
        <authorList>
            <consortium name="The Broad Institute Genomics Platform"/>
            <consortium name="The Broad Institute Genome Sequencing Center for Infectious Disease"/>
            <person name="Wu L."/>
            <person name="Ma J."/>
        </authorList>
    </citation>
    <scope>NUCLEOTIDE SEQUENCE [LARGE SCALE GENOMIC DNA]</scope>
    <source>
        <strain evidence="10">CECT 7956</strain>
    </source>
</reference>
<comment type="caution">
    <text evidence="9">The sequence shown here is derived from an EMBL/GenBank/DDBJ whole genome shotgun (WGS) entry which is preliminary data.</text>
</comment>
<dbReference type="PANTHER" id="PTHR40074:SF2">
    <property type="entry name" value="O-ACETYLTRANSFERASE WECH"/>
    <property type="match status" value="1"/>
</dbReference>
<organism evidence="9 10">
    <name type="scientific">Lacihabitans lacunae</name>
    <dbReference type="NCBI Taxonomy" id="1028214"/>
    <lineage>
        <taxon>Bacteria</taxon>
        <taxon>Pseudomonadati</taxon>
        <taxon>Bacteroidota</taxon>
        <taxon>Cytophagia</taxon>
        <taxon>Cytophagales</taxon>
        <taxon>Leadbetterellaceae</taxon>
        <taxon>Lacihabitans</taxon>
    </lineage>
</organism>
<dbReference type="Proteomes" id="UP001595616">
    <property type="component" value="Unassembled WGS sequence"/>
</dbReference>
<evidence type="ECO:0000256" key="1">
    <source>
        <dbReference type="ARBA" id="ARBA00004651"/>
    </source>
</evidence>
<keyword evidence="4 7" id="KW-0812">Transmembrane</keyword>
<feature type="transmembrane region" description="Helical" evidence="7">
    <location>
        <begin position="229"/>
        <end position="247"/>
    </location>
</feature>
<feature type="transmembrane region" description="Helical" evidence="7">
    <location>
        <begin position="136"/>
        <end position="155"/>
    </location>
</feature>
<evidence type="ECO:0000313" key="9">
    <source>
        <dbReference type="EMBL" id="MFC3810635.1"/>
    </source>
</evidence>
<evidence type="ECO:0000259" key="8">
    <source>
        <dbReference type="Pfam" id="PF01757"/>
    </source>
</evidence>
<keyword evidence="10" id="KW-1185">Reference proteome</keyword>
<feature type="transmembrane region" description="Helical" evidence="7">
    <location>
        <begin position="196"/>
        <end position="217"/>
    </location>
</feature>
<keyword evidence="6 7" id="KW-0472">Membrane</keyword>
<dbReference type="RefSeq" id="WP_379836915.1">
    <property type="nucleotide sequence ID" value="NZ_JBHRYQ010000001.1"/>
</dbReference>
<sequence length="323" mass="37296">MQRLNGVDLFRFIAAFFILILHTNYGPLEDTLGVYAKLSARWAVPFFFLCSGYFLQKKLEKSEHFTFDVIQKNVISLISILLVSSLIYGIIDTIRGNYEFQIPHVLVGAYFHLWYIGAMILAFITIWYLHEVKLQFILPYLSILLLGGLFLSDNYDFLFQKDYSFEVYRFMQAIPFIYIGMRVCKIKTIDHIKTAGWLTLIGGIVFLILEVKLFKWVMPLLDLVHEQSIGISIIAIGAFLVSLSIDIDTNFFTKFGQKYSLFSYLYHPLLYMGFSVLFPIFLPENGFSKLLYPILGYSLILGIAYVLDTKAKPVFNFLNGKIK</sequence>
<gene>
    <name evidence="9" type="ORF">ACFOOI_08220</name>
</gene>
<dbReference type="InterPro" id="IPR002656">
    <property type="entry name" value="Acyl_transf_3_dom"/>
</dbReference>
<feature type="transmembrane region" description="Helical" evidence="7">
    <location>
        <begin position="9"/>
        <end position="28"/>
    </location>
</feature>
<evidence type="ECO:0000256" key="7">
    <source>
        <dbReference type="SAM" id="Phobius"/>
    </source>
</evidence>
<evidence type="ECO:0000256" key="6">
    <source>
        <dbReference type="ARBA" id="ARBA00023136"/>
    </source>
</evidence>
<evidence type="ECO:0000256" key="3">
    <source>
        <dbReference type="ARBA" id="ARBA00022475"/>
    </source>
</evidence>
<dbReference type="PANTHER" id="PTHR40074">
    <property type="entry name" value="O-ACETYLTRANSFERASE WECH"/>
    <property type="match status" value="1"/>
</dbReference>